<organism evidence="1 2">
    <name type="scientific">Exserohilum turcicum (strain 28A)</name>
    <name type="common">Northern leaf blight fungus</name>
    <name type="synonym">Setosphaeria turcica</name>
    <dbReference type="NCBI Taxonomy" id="671987"/>
    <lineage>
        <taxon>Eukaryota</taxon>
        <taxon>Fungi</taxon>
        <taxon>Dikarya</taxon>
        <taxon>Ascomycota</taxon>
        <taxon>Pezizomycotina</taxon>
        <taxon>Dothideomycetes</taxon>
        <taxon>Pleosporomycetidae</taxon>
        <taxon>Pleosporales</taxon>
        <taxon>Pleosporineae</taxon>
        <taxon>Pleosporaceae</taxon>
        <taxon>Exserohilum</taxon>
    </lineage>
</organism>
<accession>R0K316</accession>
<dbReference type="AlphaFoldDB" id="R0K316"/>
<dbReference type="HOGENOM" id="CLU_2984771_0_0_1"/>
<dbReference type="Proteomes" id="UP000016935">
    <property type="component" value="Unassembled WGS sequence"/>
</dbReference>
<dbReference type="GeneID" id="19395353"/>
<keyword evidence="2" id="KW-1185">Reference proteome</keyword>
<dbReference type="RefSeq" id="XP_008024752.1">
    <property type="nucleotide sequence ID" value="XM_008026561.1"/>
</dbReference>
<reference evidence="1 2" key="2">
    <citation type="journal article" date="2013" name="PLoS Genet.">
        <title>Comparative genome structure, secondary metabolite, and effector coding capacity across Cochliobolus pathogens.</title>
        <authorList>
            <person name="Condon B.J."/>
            <person name="Leng Y."/>
            <person name="Wu D."/>
            <person name="Bushley K.E."/>
            <person name="Ohm R.A."/>
            <person name="Otillar R."/>
            <person name="Martin J."/>
            <person name="Schackwitz W."/>
            <person name="Grimwood J."/>
            <person name="MohdZainudin N."/>
            <person name="Xue C."/>
            <person name="Wang R."/>
            <person name="Manning V.A."/>
            <person name="Dhillon B."/>
            <person name="Tu Z.J."/>
            <person name="Steffenson B.J."/>
            <person name="Salamov A."/>
            <person name="Sun H."/>
            <person name="Lowry S."/>
            <person name="LaButti K."/>
            <person name="Han J."/>
            <person name="Copeland A."/>
            <person name="Lindquist E."/>
            <person name="Barry K."/>
            <person name="Schmutz J."/>
            <person name="Baker S.E."/>
            <person name="Ciuffetti L.M."/>
            <person name="Grigoriev I.V."/>
            <person name="Zhong S."/>
            <person name="Turgeon B.G."/>
        </authorList>
    </citation>
    <scope>NUCLEOTIDE SEQUENCE [LARGE SCALE GENOMIC DNA]</scope>
    <source>
        <strain evidence="2">28A</strain>
    </source>
</reference>
<dbReference type="EMBL" id="KB908581">
    <property type="protein sequence ID" value="EOA87508.1"/>
    <property type="molecule type" value="Genomic_DNA"/>
</dbReference>
<proteinExistence type="predicted"/>
<sequence length="58" mass="6171">ISRLLIAGATPISPSESKIRKYGNDVEACVACGASLGFAHHACQCCESWNPQYCKTPS</sequence>
<protein>
    <submittedName>
        <fullName evidence="1">Uncharacterized protein</fullName>
    </submittedName>
</protein>
<gene>
    <name evidence="1" type="ORF">SETTUDRAFT_109237</name>
</gene>
<feature type="non-terminal residue" evidence="1">
    <location>
        <position position="1"/>
    </location>
</feature>
<dbReference type="OrthoDB" id="3803684at2759"/>
<name>R0K316_EXST2</name>
<evidence type="ECO:0000313" key="2">
    <source>
        <dbReference type="Proteomes" id="UP000016935"/>
    </source>
</evidence>
<evidence type="ECO:0000313" key="1">
    <source>
        <dbReference type="EMBL" id="EOA87508.1"/>
    </source>
</evidence>
<reference evidence="1 2" key="1">
    <citation type="journal article" date="2012" name="PLoS Pathog.">
        <title>Diverse lifestyles and strategies of plant pathogenesis encoded in the genomes of eighteen Dothideomycetes fungi.</title>
        <authorList>
            <person name="Ohm R.A."/>
            <person name="Feau N."/>
            <person name="Henrissat B."/>
            <person name="Schoch C.L."/>
            <person name="Horwitz B.A."/>
            <person name="Barry K.W."/>
            <person name="Condon B.J."/>
            <person name="Copeland A.C."/>
            <person name="Dhillon B."/>
            <person name="Glaser F."/>
            <person name="Hesse C.N."/>
            <person name="Kosti I."/>
            <person name="LaButti K."/>
            <person name="Lindquist E.A."/>
            <person name="Lucas S."/>
            <person name="Salamov A.A."/>
            <person name="Bradshaw R.E."/>
            <person name="Ciuffetti L."/>
            <person name="Hamelin R.C."/>
            <person name="Kema G.H.J."/>
            <person name="Lawrence C."/>
            <person name="Scott J.A."/>
            <person name="Spatafora J.W."/>
            <person name="Turgeon B.G."/>
            <person name="de Wit P.J.G.M."/>
            <person name="Zhong S."/>
            <person name="Goodwin S.B."/>
            <person name="Grigoriev I.V."/>
        </authorList>
    </citation>
    <scope>NUCLEOTIDE SEQUENCE [LARGE SCALE GENOMIC DNA]</scope>
    <source>
        <strain evidence="2">28A</strain>
    </source>
</reference>